<keyword evidence="1" id="KW-0812">Transmembrane</keyword>
<evidence type="ECO:0000313" key="3">
    <source>
        <dbReference type="Proteomes" id="UP001595384"/>
    </source>
</evidence>
<feature type="transmembrane region" description="Helical" evidence="1">
    <location>
        <begin position="29"/>
        <end position="47"/>
    </location>
</feature>
<dbReference type="Proteomes" id="UP001595384">
    <property type="component" value="Unassembled WGS sequence"/>
</dbReference>
<keyword evidence="1" id="KW-1133">Transmembrane helix</keyword>
<organism evidence="2 3">
    <name type="scientific">Vibrio zhugei</name>
    <dbReference type="NCBI Taxonomy" id="2479546"/>
    <lineage>
        <taxon>Bacteria</taxon>
        <taxon>Pseudomonadati</taxon>
        <taxon>Pseudomonadota</taxon>
        <taxon>Gammaproteobacteria</taxon>
        <taxon>Vibrionales</taxon>
        <taxon>Vibrionaceae</taxon>
        <taxon>Vibrio</taxon>
    </lineage>
</organism>
<dbReference type="RefSeq" id="WP_123015833.1">
    <property type="nucleotide sequence ID" value="NZ_AP024911.1"/>
</dbReference>
<feature type="transmembrane region" description="Helical" evidence="1">
    <location>
        <begin position="91"/>
        <end position="110"/>
    </location>
</feature>
<comment type="caution">
    <text evidence="2">The sequence shown here is derived from an EMBL/GenBank/DDBJ whole genome shotgun (WGS) entry which is preliminary data.</text>
</comment>
<evidence type="ECO:0008006" key="4">
    <source>
        <dbReference type="Google" id="ProtNLM"/>
    </source>
</evidence>
<evidence type="ECO:0000256" key="1">
    <source>
        <dbReference type="SAM" id="Phobius"/>
    </source>
</evidence>
<name>A0ABV7C8D2_9VIBR</name>
<evidence type="ECO:0000313" key="2">
    <source>
        <dbReference type="EMBL" id="MFC3023649.1"/>
    </source>
</evidence>
<feature type="transmembrane region" description="Helical" evidence="1">
    <location>
        <begin position="122"/>
        <end position="138"/>
    </location>
</feature>
<feature type="transmembrane region" description="Helical" evidence="1">
    <location>
        <begin position="158"/>
        <end position="180"/>
    </location>
</feature>
<proteinExistence type="predicted"/>
<keyword evidence="1" id="KW-0472">Membrane</keyword>
<protein>
    <recommendedName>
        <fullName evidence="4">Integral membrane protein</fullName>
    </recommendedName>
</protein>
<feature type="transmembrane region" description="Helical" evidence="1">
    <location>
        <begin position="192"/>
        <end position="212"/>
    </location>
</feature>
<feature type="transmembrane region" description="Helical" evidence="1">
    <location>
        <begin position="68"/>
        <end position="85"/>
    </location>
</feature>
<sequence>MIFSILQFLMTIILAIVCARTMGLSQQEIPLIAMIIPALWILPRRGASGMILLLSMAAYGATLSEQPAYISISVWILFPMLMVAFSSRSNLAVITCCGLIVLALEAGVMVTQSAGKLGGTPWLTFIQVIAVILMWWAAKSWKPQKNHHWWTLLWVVPMYLSGLEYAALLSLTFVGIMASLETMHVAMDEEEFCWHSLLCWTLPSVGFIAFVLSPDLEMPNAVFVVWICLLVTAWMTDYILRSNEDEQQWDP</sequence>
<feature type="transmembrane region" description="Helical" evidence="1">
    <location>
        <begin position="218"/>
        <end position="240"/>
    </location>
</feature>
<reference evidence="3" key="1">
    <citation type="journal article" date="2019" name="Int. J. Syst. Evol. Microbiol.">
        <title>The Global Catalogue of Microorganisms (GCM) 10K type strain sequencing project: providing services to taxonomists for standard genome sequencing and annotation.</title>
        <authorList>
            <consortium name="The Broad Institute Genomics Platform"/>
            <consortium name="The Broad Institute Genome Sequencing Center for Infectious Disease"/>
            <person name="Wu L."/>
            <person name="Ma J."/>
        </authorList>
    </citation>
    <scope>NUCLEOTIDE SEQUENCE [LARGE SCALE GENOMIC DNA]</scope>
    <source>
        <strain evidence="3">KCTC 62784</strain>
    </source>
</reference>
<keyword evidence="3" id="KW-1185">Reference proteome</keyword>
<accession>A0ABV7C8D2</accession>
<dbReference type="EMBL" id="JBHRSE010000047">
    <property type="protein sequence ID" value="MFC3023649.1"/>
    <property type="molecule type" value="Genomic_DNA"/>
</dbReference>
<gene>
    <name evidence="2" type="ORF">ACFODT_07405</name>
</gene>